<name>A0A0P1AP23_PLAHL</name>
<dbReference type="PANTHER" id="PTHR30327:SF1">
    <property type="entry name" value="UPF0301 PROTEIN YQGE"/>
    <property type="match status" value="1"/>
</dbReference>
<dbReference type="Gene3D" id="3.40.1740.10">
    <property type="entry name" value="VC0467-like"/>
    <property type="match status" value="1"/>
</dbReference>
<keyword evidence="2" id="KW-1185">Reference proteome</keyword>
<accession>A0A0P1AP23</accession>
<dbReference type="RefSeq" id="XP_024579341.1">
    <property type="nucleotide sequence ID" value="XM_024728910.1"/>
</dbReference>
<evidence type="ECO:0008006" key="3">
    <source>
        <dbReference type="Google" id="ProtNLM"/>
    </source>
</evidence>
<dbReference type="GO" id="GO:0005829">
    <property type="term" value="C:cytosol"/>
    <property type="evidence" value="ECO:0007669"/>
    <property type="project" value="TreeGrafter"/>
</dbReference>
<dbReference type="GeneID" id="36408259"/>
<protein>
    <recommendedName>
        <fullName evidence="3">Transcriptional regulator</fullName>
    </recommendedName>
</protein>
<evidence type="ECO:0000313" key="2">
    <source>
        <dbReference type="Proteomes" id="UP000054928"/>
    </source>
</evidence>
<sequence length="326" mass="35756">MSLTRTLYRELLAGAKLLDSHASLRALISTDLRESSLAPGSKARLPHVEAFNRSLVRYLGGRHLYLPDIRRPTLRQLVREEFRKFQSSTGDVDGIDTAFVALRALNDTIAEAKALRLPFEIPFDTDTLYDAQSAENAASGMFLLAHPVLNGIFSRSVVILTEHTPEGSKGFIVNKVMEKPLGRVFQVPSRVTRAFATSTVHKGGPVSMKNAEVLHGRADFGGQRLSTSNFPMADDPSLFVGVDLDAAARAIYDETAKQTDLVFISGMSTWSSGQLDTEIKQGSWITVNAPVTLALNARAELWQDLMQSLGGEYAEMSCMPPVKDEE</sequence>
<dbReference type="InterPro" id="IPR003774">
    <property type="entry name" value="AlgH-like"/>
</dbReference>
<dbReference type="PANTHER" id="PTHR30327">
    <property type="entry name" value="UNCHARACTERIZED PROTEIN YQGE"/>
    <property type="match status" value="1"/>
</dbReference>
<dbReference type="OrthoDB" id="272750at2759"/>
<reference evidence="2" key="1">
    <citation type="submission" date="2014-09" db="EMBL/GenBank/DDBJ databases">
        <authorList>
            <person name="Sharma Rahul"/>
            <person name="Thines Marco"/>
        </authorList>
    </citation>
    <scope>NUCLEOTIDE SEQUENCE [LARGE SCALE GENOMIC DNA]</scope>
</reference>
<dbReference type="EMBL" id="CCYD01000653">
    <property type="protein sequence ID" value="CEG42972.1"/>
    <property type="molecule type" value="Genomic_DNA"/>
</dbReference>
<proteinExistence type="predicted"/>
<organism evidence="1 2">
    <name type="scientific">Plasmopara halstedii</name>
    <name type="common">Downy mildew of sunflower</name>
    <dbReference type="NCBI Taxonomy" id="4781"/>
    <lineage>
        <taxon>Eukaryota</taxon>
        <taxon>Sar</taxon>
        <taxon>Stramenopiles</taxon>
        <taxon>Oomycota</taxon>
        <taxon>Peronosporomycetes</taxon>
        <taxon>Peronosporales</taxon>
        <taxon>Peronosporaceae</taxon>
        <taxon>Plasmopara</taxon>
    </lineage>
</organism>
<dbReference type="AlphaFoldDB" id="A0A0P1AP23"/>
<dbReference type="STRING" id="4781.A0A0P1AP23"/>
<dbReference type="Proteomes" id="UP000054928">
    <property type="component" value="Unassembled WGS sequence"/>
</dbReference>
<dbReference type="OMA" id="EMSCMPP"/>
<evidence type="ECO:0000313" key="1">
    <source>
        <dbReference type="EMBL" id="CEG42972.1"/>
    </source>
</evidence>
<dbReference type="Pfam" id="PF02622">
    <property type="entry name" value="DUF179"/>
    <property type="match status" value="1"/>
</dbReference>
<dbReference type="SUPFAM" id="SSF143456">
    <property type="entry name" value="VC0467-like"/>
    <property type="match status" value="1"/>
</dbReference>